<dbReference type="OrthoDB" id="424012at2759"/>
<proteinExistence type="predicted"/>
<reference evidence="1 2" key="1">
    <citation type="journal article" name="Sci. Rep.">
        <title>Genome-scale phylogenetic analyses confirm Olpidium as the closest living zoosporic fungus to the non-flagellated, terrestrial fungi.</title>
        <authorList>
            <person name="Chang Y."/>
            <person name="Rochon D."/>
            <person name="Sekimoto S."/>
            <person name="Wang Y."/>
            <person name="Chovatia M."/>
            <person name="Sandor L."/>
            <person name="Salamov A."/>
            <person name="Grigoriev I.V."/>
            <person name="Stajich J.E."/>
            <person name="Spatafora J.W."/>
        </authorList>
    </citation>
    <scope>NUCLEOTIDE SEQUENCE [LARGE SCALE GENOMIC DNA]</scope>
    <source>
        <strain evidence="1">S191</strain>
    </source>
</reference>
<sequence>MRNTTNPDDLAVAGAVFAFRPGDLREGTWAFSESSVNIAWNGPGMGDPEYLYAFREVVLPIAYEFSPDFVLGEFSRRLSR</sequence>
<dbReference type="Gene3D" id="3.40.800.20">
    <property type="entry name" value="Histone deacetylase domain"/>
    <property type="match status" value="1"/>
</dbReference>
<evidence type="ECO:0000313" key="2">
    <source>
        <dbReference type="Proteomes" id="UP000673691"/>
    </source>
</evidence>
<dbReference type="Proteomes" id="UP000673691">
    <property type="component" value="Unassembled WGS sequence"/>
</dbReference>
<organism evidence="1 2">
    <name type="scientific">Olpidium bornovanus</name>
    <dbReference type="NCBI Taxonomy" id="278681"/>
    <lineage>
        <taxon>Eukaryota</taxon>
        <taxon>Fungi</taxon>
        <taxon>Fungi incertae sedis</taxon>
        <taxon>Olpidiomycota</taxon>
        <taxon>Olpidiomycotina</taxon>
        <taxon>Olpidiomycetes</taxon>
        <taxon>Olpidiales</taxon>
        <taxon>Olpidiaceae</taxon>
        <taxon>Olpidium</taxon>
    </lineage>
</organism>
<evidence type="ECO:0000313" key="1">
    <source>
        <dbReference type="EMBL" id="KAG5456619.1"/>
    </source>
</evidence>
<dbReference type="EMBL" id="JAEFCI010011448">
    <property type="protein sequence ID" value="KAG5456619.1"/>
    <property type="molecule type" value="Genomic_DNA"/>
</dbReference>
<protein>
    <submittedName>
        <fullName evidence="1">Uncharacterized protein</fullName>
    </submittedName>
</protein>
<dbReference type="InterPro" id="IPR037138">
    <property type="entry name" value="His_deacetylse_dom_sf"/>
</dbReference>
<accession>A0A8H7ZP01</accession>
<dbReference type="InterPro" id="IPR023696">
    <property type="entry name" value="Ureohydrolase_dom_sf"/>
</dbReference>
<name>A0A8H7ZP01_9FUNG</name>
<dbReference type="SUPFAM" id="SSF52768">
    <property type="entry name" value="Arginase/deacetylase"/>
    <property type="match status" value="1"/>
</dbReference>
<dbReference type="AlphaFoldDB" id="A0A8H7ZP01"/>
<gene>
    <name evidence="1" type="ORF">BJ554DRAFT_3592</name>
</gene>
<keyword evidence="2" id="KW-1185">Reference proteome</keyword>
<comment type="caution">
    <text evidence="1">The sequence shown here is derived from an EMBL/GenBank/DDBJ whole genome shotgun (WGS) entry which is preliminary data.</text>
</comment>